<protein>
    <submittedName>
        <fullName evidence="3">YbgC/YbaW-type acyl-CoA thioester hydrolase</fullName>
    </submittedName>
</protein>
<evidence type="ECO:0000313" key="4">
    <source>
        <dbReference type="Proteomes" id="UP000254134"/>
    </source>
</evidence>
<name>A0A7M2YY83_9ACTN</name>
<proteinExistence type="inferred from homology"/>
<evidence type="ECO:0000313" key="3">
    <source>
        <dbReference type="EMBL" id="RDI74690.1"/>
    </source>
</evidence>
<dbReference type="AlphaFoldDB" id="A0A7M2YY83"/>
<dbReference type="CDD" id="cd00586">
    <property type="entry name" value="4HBT"/>
    <property type="match status" value="1"/>
</dbReference>
<gene>
    <name evidence="3" type="ORF">Gocc_1579</name>
</gene>
<dbReference type="PANTHER" id="PTHR31793:SF27">
    <property type="entry name" value="NOVEL THIOESTERASE SUPERFAMILY DOMAIN AND SAPOSIN A-TYPE DOMAIN CONTAINING PROTEIN (0610012H03RIK)"/>
    <property type="match status" value="1"/>
</dbReference>
<reference evidence="4" key="2">
    <citation type="journal article" date="2019" name="MicrobiologyOpen">
        <title>High-quality draft genome sequence of Gaiella occulta isolated from a 150 meter deep mineral water borehole and comparison with the genome sequences of other deep-branching lineages of the phylum Actinobacteria.</title>
        <authorList>
            <person name="Severino R."/>
            <person name="Froufe H.J.C."/>
            <person name="Barroso C."/>
            <person name="Albuquerque L."/>
            <person name="Lobo-da-Cunha A."/>
            <person name="da Costa M.S."/>
            <person name="Egas C."/>
        </authorList>
    </citation>
    <scope>NUCLEOTIDE SEQUENCE [LARGE SCALE GENOMIC DNA]</scope>
    <source>
        <strain evidence="4">F2-233</strain>
    </source>
</reference>
<dbReference type="OrthoDB" id="9799036at2"/>
<dbReference type="Pfam" id="PF13279">
    <property type="entry name" value="4HBT_2"/>
    <property type="match status" value="1"/>
</dbReference>
<evidence type="ECO:0000256" key="1">
    <source>
        <dbReference type="ARBA" id="ARBA00005953"/>
    </source>
</evidence>
<dbReference type="PANTHER" id="PTHR31793">
    <property type="entry name" value="4-HYDROXYBENZOYL-COA THIOESTERASE FAMILY MEMBER"/>
    <property type="match status" value="1"/>
</dbReference>
<keyword evidence="4" id="KW-1185">Reference proteome</keyword>
<accession>A0A7M2YY83</accession>
<organism evidence="3 4">
    <name type="scientific">Gaiella occulta</name>
    <dbReference type="NCBI Taxonomy" id="1002870"/>
    <lineage>
        <taxon>Bacteria</taxon>
        <taxon>Bacillati</taxon>
        <taxon>Actinomycetota</taxon>
        <taxon>Thermoleophilia</taxon>
        <taxon>Gaiellales</taxon>
        <taxon>Gaiellaceae</taxon>
        <taxon>Gaiella</taxon>
    </lineage>
</organism>
<dbReference type="GO" id="GO:0047617">
    <property type="term" value="F:fatty acyl-CoA hydrolase activity"/>
    <property type="evidence" value="ECO:0007669"/>
    <property type="project" value="TreeGrafter"/>
</dbReference>
<dbReference type="InterPro" id="IPR029069">
    <property type="entry name" value="HotDog_dom_sf"/>
</dbReference>
<dbReference type="InterPro" id="IPR006684">
    <property type="entry name" value="YbgC/YbaW"/>
</dbReference>
<dbReference type="Gene3D" id="3.10.129.10">
    <property type="entry name" value="Hotdog Thioesterase"/>
    <property type="match status" value="1"/>
</dbReference>
<dbReference type="SUPFAM" id="SSF54637">
    <property type="entry name" value="Thioesterase/thiol ester dehydrase-isomerase"/>
    <property type="match status" value="1"/>
</dbReference>
<comment type="similarity">
    <text evidence="1">Belongs to the 4-hydroxybenzoyl-CoA thioesterase family.</text>
</comment>
<evidence type="ECO:0000256" key="2">
    <source>
        <dbReference type="ARBA" id="ARBA00022801"/>
    </source>
</evidence>
<reference evidence="3 4" key="1">
    <citation type="submission" date="2018-07" db="EMBL/GenBank/DDBJ databases">
        <title>High-quality-draft genome sequence of Gaiella occulta.</title>
        <authorList>
            <person name="Severino R."/>
            <person name="Froufe H.J.C."/>
            <person name="Rainey F.A."/>
            <person name="Barroso C."/>
            <person name="Albuquerque L."/>
            <person name="Lobo-Da-Cunha A."/>
            <person name="Da Costa M.S."/>
            <person name="Egas C."/>
        </authorList>
    </citation>
    <scope>NUCLEOTIDE SEQUENCE [LARGE SCALE GENOMIC DNA]</scope>
    <source>
        <strain evidence="3 4">F2-233</strain>
    </source>
</reference>
<dbReference type="NCBIfam" id="TIGR00051">
    <property type="entry name" value="YbgC/FadM family acyl-CoA thioesterase"/>
    <property type="match status" value="1"/>
</dbReference>
<dbReference type="EMBL" id="QQZY01000003">
    <property type="protein sequence ID" value="RDI74690.1"/>
    <property type="molecule type" value="Genomic_DNA"/>
</dbReference>
<dbReference type="InterPro" id="IPR050563">
    <property type="entry name" value="4-hydroxybenzoyl-CoA_TE"/>
</dbReference>
<dbReference type="RefSeq" id="WP_147281218.1">
    <property type="nucleotide sequence ID" value="NZ_QQZY01000003.1"/>
</dbReference>
<dbReference type="Proteomes" id="UP000254134">
    <property type="component" value="Unassembled WGS sequence"/>
</dbReference>
<comment type="caution">
    <text evidence="3">The sequence shown here is derived from an EMBL/GenBank/DDBJ whole genome shotgun (WGS) entry which is preliminary data.</text>
</comment>
<dbReference type="PIRSF" id="PIRSF003230">
    <property type="entry name" value="YbgC"/>
    <property type="match status" value="1"/>
</dbReference>
<keyword evidence="2 3" id="KW-0378">Hydrolase</keyword>
<sequence>MPDGFVNAYDVRVRFAETDAQGIAHHAAYVVWLEVARVAYLADHAGGYRSIQAQGIEALTTSVQLDYARPAHFDDVLTVHLRCVDVRGARFRYEYLLEREGELIATASTGHATVDRSSGAPTRVPAWFAEAVARAERPR</sequence>